<dbReference type="Gene3D" id="1.25.40.390">
    <property type="match status" value="1"/>
</dbReference>
<protein>
    <recommendedName>
        <fullName evidence="3">RagB/SusD domain-containing protein</fullName>
    </recommendedName>
</protein>
<dbReference type="RefSeq" id="WP_171225490.1">
    <property type="nucleotide sequence ID" value="NZ_CP053085.1"/>
</dbReference>
<dbReference type="Proteomes" id="UP000500938">
    <property type="component" value="Chromosome"/>
</dbReference>
<name>A0A6M4IRC8_9BACT</name>
<keyword evidence="2" id="KW-1185">Reference proteome</keyword>
<accession>A0A6M4IRC8</accession>
<sequence length="546" mass="57748">MRKHVSQYIAGSGVLLGLMACSGDSLNVPNLNNPDVARAYATPAGVEGVVAGLGVQLFNTQRATESVNTQARILAGENIASVANFGMAARSQIPRSVISNELGNDNQTGNLANFNQFERVARTASNAVAAVNRLATTSQTIGSPAQDARAKAFGFYILGQALGNLALAYDSAAIVTPATPSDQVPDLSGAGQVATAALQMLDSAIAIANSAAATNGANGFPLPTTWISGVAVTRDDFVRLSRSYKARIRAGVARTPTARAAVDWTAVIADATNGITADFAVTLGGTTGWSAAYDFNQMYVTGGWHAVPYFYYGMADVSGSYDAWLATPVGARRAFTVVSPDKRWPVGATRAAQQAVGPTVALPAGVYFRNRPTGEDVPLTGPGDSQYDHRRYGAQWLNSVSGPYTEMSKTEMDMLAAEGYIRTNNLPAAIALVNVTRAKNGLDAIGSVASATAPYSTNLATCVPRVPVAPNFTSTACGSLLEAMKYEKRMETAYTGYFIWMTDNRGWGDLVEGTPVEWPVPYQEMQSRQKPYYNGTVRAARGTYGF</sequence>
<dbReference type="SUPFAM" id="SSF48452">
    <property type="entry name" value="TPR-like"/>
    <property type="match status" value="1"/>
</dbReference>
<organism evidence="1 2">
    <name type="scientific">Gemmatimonas groenlandica</name>
    <dbReference type="NCBI Taxonomy" id="2732249"/>
    <lineage>
        <taxon>Bacteria</taxon>
        <taxon>Pseudomonadati</taxon>
        <taxon>Gemmatimonadota</taxon>
        <taxon>Gemmatimonadia</taxon>
        <taxon>Gemmatimonadales</taxon>
        <taxon>Gemmatimonadaceae</taxon>
        <taxon>Gemmatimonas</taxon>
    </lineage>
</organism>
<gene>
    <name evidence="1" type="ORF">HKW67_11325</name>
</gene>
<dbReference type="InterPro" id="IPR011990">
    <property type="entry name" value="TPR-like_helical_dom_sf"/>
</dbReference>
<dbReference type="AlphaFoldDB" id="A0A6M4IRC8"/>
<reference evidence="1 2" key="1">
    <citation type="submission" date="2020-05" db="EMBL/GenBank/DDBJ databases">
        <title>Complete genome sequence of Gemmatimonas greenlandica TET16.</title>
        <authorList>
            <person name="Zeng Y."/>
        </authorList>
    </citation>
    <scope>NUCLEOTIDE SEQUENCE [LARGE SCALE GENOMIC DNA]</scope>
    <source>
        <strain evidence="1 2">TET16</strain>
    </source>
</reference>
<dbReference type="PROSITE" id="PS51257">
    <property type="entry name" value="PROKAR_LIPOPROTEIN"/>
    <property type="match status" value="1"/>
</dbReference>
<proteinExistence type="predicted"/>
<dbReference type="KEGG" id="ggr:HKW67_11325"/>
<evidence type="ECO:0008006" key="3">
    <source>
        <dbReference type="Google" id="ProtNLM"/>
    </source>
</evidence>
<evidence type="ECO:0000313" key="1">
    <source>
        <dbReference type="EMBL" id="QJR36057.1"/>
    </source>
</evidence>
<evidence type="ECO:0000313" key="2">
    <source>
        <dbReference type="Proteomes" id="UP000500938"/>
    </source>
</evidence>
<dbReference type="EMBL" id="CP053085">
    <property type="protein sequence ID" value="QJR36057.1"/>
    <property type="molecule type" value="Genomic_DNA"/>
</dbReference>